<reference evidence="1 4" key="1">
    <citation type="submission" date="2018-02" db="EMBL/GenBank/DDBJ databases">
        <title>Deep subsurface shale carbon reservoir microbial communities from Ohio and West Virginia, USA.</title>
        <authorList>
            <person name="Wrighton K."/>
        </authorList>
    </citation>
    <scope>NUCLEOTIDE SEQUENCE [LARGE SCALE GENOMIC DNA]</scope>
    <source>
        <strain evidence="1 4">UTICA-S1B6</strain>
    </source>
</reference>
<accession>A0A2S6G6G2</accession>
<sequence length="84" mass="9164">MLFGLPLQVFFKLAQLTVIALDDGQVEIDVVLDILSGKGRLNLFPDSHILKVYLIGWRIVLAGGVHHVGFEHGPVLDDAEASSQ</sequence>
<evidence type="ECO:0000313" key="2">
    <source>
        <dbReference type="EMBL" id="PPK54740.1"/>
    </source>
</evidence>
<organism evidence="2 3">
    <name type="scientific">Marinobacter persicus</name>
    <dbReference type="NCBI Taxonomy" id="930118"/>
    <lineage>
        <taxon>Bacteria</taxon>
        <taxon>Pseudomonadati</taxon>
        <taxon>Pseudomonadota</taxon>
        <taxon>Gammaproteobacteria</taxon>
        <taxon>Pseudomonadales</taxon>
        <taxon>Marinobacteraceae</taxon>
        <taxon>Marinobacter</taxon>
    </lineage>
</organism>
<proteinExistence type="predicted"/>
<dbReference type="EMBL" id="PTIT01000051">
    <property type="protein sequence ID" value="PPK49822.1"/>
    <property type="molecule type" value="Genomic_DNA"/>
</dbReference>
<dbReference type="Proteomes" id="UP000239648">
    <property type="component" value="Unassembled WGS sequence"/>
</dbReference>
<keyword evidence="4" id="KW-1185">Reference proteome</keyword>
<dbReference type="EMBL" id="PTIU01000010">
    <property type="protein sequence ID" value="PPK54740.1"/>
    <property type="molecule type" value="Genomic_DNA"/>
</dbReference>
<gene>
    <name evidence="2" type="ORF">B0H24_10107</name>
    <name evidence="1" type="ORF">BY455_1516</name>
</gene>
<dbReference type="Proteomes" id="UP000239446">
    <property type="component" value="Unassembled WGS sequence"/>
</dbReference>
<reference evidence="2 3" key="2">
    <citation type="submission" date="2018-02" db="EMBL/GenBank/DDBJ databases">
        <title>Subsurface microbial communities from deep shales in Ohio and West Virginia, USA.</title>
        <authorList>
            <person name="Wrighton K."/>
        </authorList>
    </citation>
    <scope>NUCLEOTIDE SEQUENCE [LARGE SCALE GENOMIC DNA]</scope>
    <source>
        <strain evidence="2 3">UTICA-S1B9</strain>
    </source>
</reference>
<dbReference type="AlphaFoldDB" id="A0A2S6G6G2"/>
<name>A0A2S6G6G2_9GAMM</name>
<evidence type="ECO:0000313" key="4">
    <source>
        <dbReference type="Proteomes" id="UP000239648"/>
    </source>
</evidence>
<evidence type="ECO:0000313" key="1">
    <source>
        <dbReference type="EMBL" id="PPK49822.1"/>
    </source>
</evidence>
<comment type="caution">
    <text evidence="2">The sequence shown here is derived from an EMBL/GenBank/DDBJ whole genome shotgun (WGS) entry which is preliminary data.</text>
</comment>
<protein>
    <submittedName>
        <fullName evidence="2">Uncharacterized protein</fullName>
    </submittedName>
</protein>
<evidence type="ECO:0000313" key="3">
    <source>
        <dbReference type="Proteomes" id="UP000239446"/>
    </source>
</evidence>